<name>A0A812MZN0_SYMPI</name>
<feature type="non-terminal residue" evidence="1">
    <location>
        <position position="136"/>
    </location>
</feature>
<gene>
    <name evidence="1" type="ORF">SPIL2461_LOCUS6040</name>
</gene>
<reference evidence="1" key="1">
    <citation type="submission" date="2021-02" db="EMBL/GenBank/DDBJ databases">
        <authorList>
            <person name="Dougan E. K."/>
            <person name="Rhodes N."/>
            <person name="Thang M."/>
            <person name="Chan C."/>
        </authorList>
    </citation>
    <scope>NUCLEOTIDE SEQUENCE</scope>
</reference>
<proteinExistence type="predicted"/>
<evidence type="ECO:0008006" key="3">
    <source>
        <dbReference type="Google" id="ProtNLM"/>
    </source>
</evidence>
<evidence type="ECO:0000313" key="2">
    <source>
        <dbReference type="Proteomes" id="UP000649617"/>
    </source>
</evidence>
<organism evidence="1 2">
    <name type="scientific">Symbiodinium pilosum</name>
    <name type="common">Dinoflagellate</name>
    <dbReference type="NCBI Taxonomy" id="2952"/>
    <lineage>
        <taxon>Eukaryota</taxon>
        <taxon>Sar</taxon>
        <taxon>Alveolata</taxon>
        <taxon>Dinophyceae</taxon>
        <taxon>Suessiales</taxon>
        <taxon>Symbiodiniaceae</taxon>
        <taxon>Symbiodinium</taxon>
    </lineage>
</organism>
<dbReference type="Proteomes" id="UP000649617">
    <property type="component" value="Unassembled WGS sequence"/>
</dbReference>
<dbReference type="AlphaFoldDB" id="A0A812MZN0"/>
<protein>
    <recommendedName>
        <fullName evidence="3">Pentraxin</fullName>
    </recommendedName>
</protein>
<keyword evidence="2" id="KW-1185">Reference proteome</keyword>
<sequence>KRDYSICSISRYTGSQNQKRILQAPHPNFLHGHWEGHTGVAHYGTWVTSLQGSASEDWIPLCGNRAGLVFWGLQKVSNGKQGVAAPDVHLYINDGGINELSDLGVMEVIVWDRLLTEDEMLTTMEYLNWKLENGSQ</sequence>
<evidence type="ECO:0000313" key="1">
    <source>
        <dbReference type="EMBL" id="CAE7273024.1"/>
    </source>
</evidence>
<accession>A0A812MZN0</accession>
<comment type="caution">
    <text evidence="1">The sequence shown here is derived from an EMBL/GenBank/DDBJ whole genome shotgun (WGS) entry which is preliminary data.</text>
</comment>
<dbReference type="EMBL" id="CAJNIZ010008872">
    <property type="protein sequence ID" value="CAE7273024.1"/>
    <property type="molecule type" value="Genomic_DNA"/>
</dbReference>